<dbReference type="GO" id="GO:0009408">
    <property type="term" value="P:response to heat"/>
    <property type="evidence" value="ECO:0007669"/>
    <property type="project" value="InterPro"/>
</dbReference>
<dbReference type="PANTHER" id="PTHR43096">
    <property type="entry name" value="DNAJ HOMOLOG 1, MITOCHONDRIAL-RELATED"/>
    <property type="match status" value="1"/>
</dbReference>
<reference evidence="10" key="1">
    <citation type="journal article" date="2000" name="Environ. Microbiol.">
        <title>Construction and analysis of bacterial artificial chromosome libraries from a marine microbial assemblage.</title>
        <authorList>
            <person name="Beja O."/>
            <person name="Suzuki M.T."/>
            <person name="Koonin E.V."/>
            <person name="Aravind L."/>
            <person name="Hadd A."/>
            <person name="Nguyen L.P."/>
            <person name="Villacorta R."/>
            <person name="Amjadi M."/>
            <person name="Garrigues C."/>
            <person name="Jovanovich S.B."/>
            <person name="Feldman R.A."/>
            <person name="Delong E.F."/>
        </authorList>
    </citation>
    <scope>NUCLEOTIDE SEQUENCE</scope>
</reference>
<accession>Q9P9B5</accession>
<evidence type="ECO:0000256" key="7">
    <source>
        <dbReference type="PROSITE-ProRule" id="PRU00546"/>
    </source>
</evidence>
<name>Q9P9B5_9ARCH</name>
<gene>
    <name evidence="6" type="primary">dnaJ</name>
</gene>
<keyword evidence="5 6" id="KW-0143">Chaperone</keyword>
<proteinExistence type="inferred from homology"/>
<evidence type="ECO:0000256" key="5">
    <source>
        <dbReference type="ARBA" id="ARBA00023186"/>
    </source>
</evidence>
<dbReference type="PROSITE" id="PS51188">
    <property type="entry name" value="ZF_CR"/>
    <property type="match status" value="1"/>
</dbReference>
<dbReference type="GO" id="GO:0005524">
    <property type="term" value="F:ATP binding"/>
    <property type="evidence" value="ECO:0007669"/>
    <property type="project" value="InterPro"/>
</dbReference>
<feature type="binding site" evidence="6">
    <location>
        <position position="206"/>
    </location>
    <ligand>
        <name>Zn(2+)</name>
        <dbReference type="ChEBI" id="CHEBI:29105"/>
        <label>1</label>
    </ligand>
</feature>
<evidence type="ECO:0000256" key="6">
    <source>
        <dbReference type="HAMAP-Rule" id="MF_01152"/>
    </source>
</evidence>
<evidence type="ECO:0000313" key="10">
    <source>
        <dbReference type="EMBL" id="AAF97202.1"/>
    </source>
</evidence>
<keyword evidence="6" id="KW-0235">DNA replication</keyword>
<dbReference type="Pfam" id="PF01556">
    <property type="entry name" value="DnaJ_C"/>
    <property type="match status" value="1"/>
</dbReference>
<comment type="domain">
    <text evidence="6">The J domain is necessary and sufficient to stimulate DnaK ATPase activity. Zinc center 1 plays an important role in the autonomous, DnaK-independent chaperone activity of DnaJ. Zinc center 2 is essential for interaction with DnaK and for DnaJ activity.</text>
</comment>
<evidence type="ECO:0000256" key="2">
    <source>
        <dbReference type="ARBA" id="ARBA00022737"/>
    </source>
</evidence>
<dbReference type="PANTHER" id="PTHR43096:SF52">
    <property type="entry name" value="DNAJ HOMOLOG 1, MITOCHONDRIAL-RELATED"/>
    <property type="match status" value="1"/>
</dbReference>
<dbReference type="InterPro" id="IPR036869">
    <property type="entry name" value="J_dom_sf"/>
</dbReference>
<dbReference type="InterPro" id="IPR001623">
    <property type="entry name" value="DnaJ_domain"/>
</dbReference>
<dbReference type="PROSITE" id="PS50076">
    <property type="entry name" value="DNAJ_2"/>
    <property type="match status" value="1"/>
</dbReference>
<dbReference type="GO" id="GO:0031072">
    <property type="term" value="F:heat shock protein binding"/>
    <property type="evidence" value="ECO:0007669"/>
    <property type="project" value="InterPro"/>
</dbReference>
<dbReference type="InterPro" id="IPR008971">
    <property type="entry name" value="HSP40/DnaJ_pept-bd"/>
</dbReference>
<feature type="binding site" evidence="6">
    <location>
        <position position="195"/>
    </location>
    <ligand>
        <name>Zn(2+)</name>
        <dbReference type="ChEBI" id="CHEBI:29105"/>
        <label>2</label>
    </ligand>
</feature>
<dbReference type="GO" id="GO:0042026">
    <property type="term" value="P:protein refolding"/>
    <property type="evidence" value="ECO:0007669"/>
    <property type="project" value="TreeGrafter"/>
</dbReference>
<dbReference type="InterPro" id="IPR036410">
    <property type="entry name" value="HSP_DnaJ_Cys-rich_dom_sf"/>
</dbReference>
<dbReference type="CDD" id="cd06257">
    <property type="entry name" value="DnaJ"/>
    <property type="match status" value="1"/>
</dbReference>
<protein>
    <recommendedName>
        <fullName evidence="6">Chaperone protein DnaJ</fullName>
    </recommendedName>
</protein>
<dbReference type="Pfam" id="PF00226">
    <property type="entry name" value="DnaJ"/>
    <property type="match status" value="1"/>
</dbReference>
<keyword evidence="2 6" id="KW-0677">Repeat</keyword>
<dbReference type="Gene3D" id="2.60.260.20">
    <property type="entry name" value="Urease metallochaperone UreE, N-terminal domain"/>
    <property type="match status" value="2"/>
</dbReference>
<keyword evidence="1 6" id="KW-0479">Metal-binding</keyword>
<keyword evidence="6" id="KW-0963">Cytoplasm</keyword>
<feature type="repeat" description="CXXCXGXG motif" evidence="6">
    <location>
        <begin position="150"/>
        <end position="157"/>
    </location>
</feature>
<dbReference type="FunFam" id="2.10.230.10:FF:000001">
    <property type="entry name" value="DnaJ subfamily A member 2"/>
    <property type="match status" value="1"/>
</dbReference>
<comment type="function">
    <text evidence="6">Participates actively in the response to hyperosmotic and heat shock by preventing the aggregation of stress-denatured proteins and by disaggregating proteins, also in an autonomous, DnaK-independent fashion. Unfolded proteins bind initially to DnaJ; upon interaction with the DnaJ-bound protein, DnaK hydrolyzes its bound ATP, resulting in the formation of a stable complex. GrpE releases ADP from DnaK; ATP binding to DnaK triggers the release of the substrate protein, thus completing the reaction cycle. Several rounds of ATP-dependent interactions between DnaJ, DnaK and GrpE are required for fully efficient folding. Also involved, together with DnaK and GrpE, in the DNA replication of plasmids through activation of initiation proteins.</text>
</comment>
<dbReference type="GO" id="GO:0005737">
    <property type="term" value="C:cytoplasm"/>
    <property type="evidence" value="ECO:0007669"/>
    <property type="project" value="UniProtKB-SubCell"/>
</dbReference>
<feature type="repeat" description="CXXCXGXG motif" evidence="6">
    <location>
        <begin position="166"/>
        <end position="173"/>
    </location>
</feature>
<evidence type="ECO:0000256" key="1">
    <source>
        <dbReference type="ARBA" id="ARBA00022723"/>
    </source>
</evidence>
<dbReference type="HAMAP" id="MF_01152">
    <property type="entry name" value="DnaJ"/>
    <property type="match status" value="1"/>
</dbReference>
<feature type="repeat" description="CXXCXGXG motif" evidence="6">
    <location>
        <begin position="192"/>
        <end position="199"/>
    </location>
</feature>
<keyword evidence="3 6" id="KW-0863">Zinc-finger</keyword>
<sequence length="379" mass="41271">MSDKRDYYEVLDVERTATEKDLKNAFRRLARKYHPDRSEEEDAENKFKEIQEAYAVLSDSDKRAHYDRFGHDSPGGNPFGGFSGGGFNINLEDLLGGDFFSGFFGGGGGGGGGRRRDRRGSDILVRHSIDLTTVISGSDESIELDLPSECIVCSGTGAKGGSTTTCNACQGQGRVRVRQQIGPFVNEVVQDCRECAGVGSTIDSKCQDCSGLGHKVESKTIRFSVPPGAEDGTRLRLRGQGQPAERGQGKTGDLLVEIEVLTHPWFERNGSDLIMSLPLGYPDLVLGTTITLDHIDGKTMDIVIPAKSSAGHTLEIKKRGLPRLRRNGRGDVIVLLKLHMPKSISKAEKKQLKAMKEGLNPNDQLQTILDDAADRRVNG</sequence>
<dbReference type="GO" id="GO:0051082">
    <property type="term" value="F:unfolded protein binding"/>
    <property type="evidence" value="ECO:0007669"/>
    <property type="project" value="UniProtKB-UniRule"/>
</dbReference>
<evidence type="ECO:0000256" key="4">
    <source>
        <dbReference type="ARBA" id="ARBA00022833"/>
    </source>
</evidence>
<feature type="binding site" evidence="6">
    <location>
        <position position="153"/>
    </location>
    <ligand>
        <name>Zn(2+)</name>
        <dbReference type="ChEBI" id="CHEBI:29105"/>
        <label>1</label>
    </ligand>
</feature>
<dbReference type="FunFam" id="2.60.260.20:FF:000013">
    <property type="entry name" value="DnaJ subfamily B member 11"/>
    <property type="match status" value="1"/>
</dbReference>
<feature type="binding site" evidence="6">
    <location>
        <position position="209"/>
    </location>
    <ligand>
        <name>Zn(2+)</name>
        <dbReference type="ChEBI" id="CHEBI:29105"/>
        <label>1</label>
    </ligand>
</feature>
<comment type="subunit">
    <text evidence="6">Homodimer.</text>
</comment>
<dbReference type="InterPro" id="IPR012724">
    <property type="entry name" value="DnaJ"/>
</dbReference>
<dbReference type="PRINTS" id="PR00625">
    <property type="entry name" value="JDOMAIN"/>
</dbReference>
<dbReference type="GO" id="GO:0008270">
    <property type="term" value="F:zinc ion binding"/>
    <property type="evidence" value="ECO:0007669"/>
    <property type="project" value="UniProtKB-UniRule"/>
</dbReference>
<dbReference type="Gene3D" id="2.10.230.10">
    <property type="entry name" value="Heat shock protein DnaJ, cysteine-rich domain"/>
    <property type="match status" value="1"/>
</dbReference>
<feature type="binding site" evidence="6">
    <location>
        <position position="169"/>
    </location>
    <ligand>
        <name>Zn(2+)</name>
        <dbReference type="ChEBI" id="CHEBI:29105"/>
        <label>2</label>
    </ligand>
</feature>
<feature type="repeat" description="CXXCXGXG motif" evidence="6">
    <location>
        <begin position="206"/>
        <end position="213"/>
    </location>
</feature>
<feature type="zinc finger region" description="CR-type" evidence="7">
    <location>
        <begin position="137"/>
        <end position="218"/>
    </location>
</feature>
<feature type="binding site" evidence="6">
    <location>
        <position position="166"/>
    </location>
    <ligand>
        <name>Zn(2+)</name>
        <dbReference type="ChEBI" id="CHEBI:29105"/>
        <label>2</label>
    </ligand>
</feature>
<evidence type="ECO:0000259" key="8">
    <source>
        <dbReference type="PROSITE" id="PS50076"/>
    </source>
</evidence>
<evidence type="ECO:0000256" key="3">
    <source>
        <dbReference type="ARBA" id="ARBA00022771"/>
    </source>
</evidence>
<dbReference type="SUPFAM" id="SSF57938">
    <property type="entry name" value="DnaJ/Hsp40 cysteine-rich domain"/>
    <property type="match status" value="1"/>
</dbReference>
<feature type="binding site" evidence="6">
    <location>
        <position position="192"/>
    </location>
    <ligand>
        <name>Zn(2+)</name>
        <dbReference type="ChEBI" id="CHEBI:29105"/>
        <label>2</label>
    </ligand>
</feature>
<comment type="subcellular location">
    <subcellularLocation>
        <location evidence="6">Cytoplasm</location>
    </subcellularLocation>
</comment>
<comment type="similarity">
    <text evidence="6">Belongs to the DnaJ family.</text>
</comment>
<dbReference type="PROSITE" id="PS00636">
    <property type="entry name" value="DNAJ_1"/>
    <property type="match status" value="1"/>
</dbReference>
<feature type="binding site" evidence="6">
    <location>
        <position position="150"/>
    </location>
    <ligand>
        <name>Zn(2+)</name>
        <dbReference type="ChEBI" id="CHEBI:29105"/>
        <label>1</label>
    </ligand>
</feature>
<keyword evidence="4 6" id="KW-0862">Zinc</keyword>
<feature type="domain" description="J" evidence="8">
    <location>
        <begin position="6"/>
        <end position="70"/>
    </location>
</feature>
<dbReference type="SUPFAM" id="SSF46565">
    <property type="entry name" value="Chaperone J-domain"/>
    <property type="match status" value="1"/>
</dbReference>
<dbReference type="Pfam" id="PF00684">
    <property type="entry name" value="DnaJ_CXXCXGXG"/>
    <property type="match status" value="1"/>
</dbReference>
<dbReference type="InterPro" id="IPR018253">
    <property type="entry name" value="DnaJ_domain_CS"/>
</dbReference>
<organism evidence="10">
    <name type="scientific">uncultured marine group II euryarchaeote 37F11</name>
    <dbReference type="NCBI Taxonomy" id="133822"/>
    <lineage>
        <taxon>Archaea</taxon>
        <taxon>Methanobacteriati</taxon>
        <taxon>Thermoplasmatota</taxon>
        <taxon>Candidatus Poseidoniia</taxon>
        <taxon>Candidatus Poseidoniales</taxon>
        <taxon>environmental samples</taxon>
    </lineage>
</organism>
<dbReference type="InterPro" id="IPR002939">
    <property type="entry name" value="DnaJ_C"/>
</dbReference>
<keyword evidence="6" id="KW-0346">Stress response</keyword>
<dbReference type="Gene3D" id="1.10.287.110">
    <property type="entry name" value="DnaJ domain"/>
    <property type="match status" value="1"/>
</dbReference>
<dbReference type="CDD" id="cd10719">
    <property type="entry name" value="DnaJ_zf"/>
    <property type="match status" value="1"/>
</dbReference>
<dbReference type="GO" id="GO:0006260">
    <property type="term" value="P:DNA replication"/>
    <property type="evidence" value="ECO:0007669"/>
    <property type="project" value="UniProtKB-KW"/>
</dbReference>
<dbReference type="EMBL" id="AF268611">
    <property type="protein sequence ID" value="AAF97202.1"/>
    <property type="molecule type" value="Genomic_DNA"/>
</dbReference>
<dbReference type="SMART" id="SM00271">
    <property type="entry name" value="DnaJ"/>
    <property type="match status" value="1"/>
</dbReference>
<evidence type="ECO:0000259" key="9">
    <source>
        <dbReference type="PROSITE" id="PS51188"/>
    </source>
</evidence>
<dbReference type="CDD" id="cd10747">
    <property type="entry name" value="DnaJ_C"/>
    <property type="match status" value="1"/>
</dbReference>
<dbReference type="SUPFAM" id="SSF49493">
    <property type="entry name" value="HSP40/DnaJ peptide-binding domain"/>
    <property type="match status" value="2"/>
</dbReference>
<feature type="domain" description="CR-type" evidence="9">
    <location>
        <begin position="137"/>
        <end position="218"/>
    </location>
</feature>
<dbReference type="InterPro" id="IPR001305">
    <property type="entry name" value="HSP_DnaJ_Cys-rich_dom"/>
</dbReference>
<comment type="cofactor">
    <cofactor evidence="6">
        <name>Zn(2+)</name>
        <dbReference type="ChEBI" id="CHEBI:29105"/>
    </cofactor>
    <text evidence="6">Binds 2 Zn(2+) ions per monomer.</text>
</comment>
<dbReference type="AlphaFoldDB" id="Q9P9B5"/>